<protein>
    <submittedName>
        <fullName evidence="2">Uncharacterized protein LOC142165345</fullName>
    </submittedName>
</protein>
<evidence type="ECO:0000313" key="1">
    <source>
        <dbReference type="Proteomes" id="UP000790787"/>
    </source>
</evidence>
<reference evidence="1" key="1">
    <citation type="journal article" date="2014" name="Nat. Commun.">
        <title>The tobacco genome sequence and its comparison with those of tomato and potato.</title>
        <authorList>
            <person name="Sierro N."/>
            <person name="Battey J.N."/>
            <person name="Ouadi S."/>
            <person name="Bakaher N."/>
            <person name="Bovet L."/>
            <person name="Willig A."/>
            <person name="Goepfert S."/>
            <person name="Peitsch M.C."/>
            <person name="Ivanov N.V."/>
        </authorList>
    </citation>
    <scope>NUCLEOTIDE SEQUENCE [LARGE SCALE GENOMIC DNA]</scope>
</reference>
<dbReference type="Proteomes" id="UP000790787">
    <property type="component" value="Chromosome 10"/>
</dbReference>
<gene>
    <name evidence="2" type="primary">LOC142165345</name>
</gene>
<sequence length="193" mass="22549">MQNQQQPLQQSGTNEKGKQKLEIAIADNTQAGWIMCEQKDPLQVIVCMLTVVYGFNTVDQRKILWSQLEQLAPKIKIHWLICGDFNVVLTLQDRQGNPITIAELKNFLECYNNLLLTEIHWKGNCYTWTNNQRGDDRVWRKLDMATANDEWMMQYGHLNVTYGEPVISDHNPMLIPLRVPRSNIKVLFRFFNI</sequence>
<proteinExistence type="predicted"/>
<keyword evidence="1" id="KW-1185">Reference proteome</keyword>
<reference evidence="2" key="2">
    <citation type="submission" date="2025-08" db="UniProtKB">
        <authorList>
            <consortium name="RefSeq"/>
        </authorList>
    </citation>
    <scope>IDENTIFICATION</scope>
    <source>
        <tissue evidence="2">Leaf</tissue>
    </source>
</reference>
<evidence type="ECO:0000313" key="2">
    <source>
        <dbReference type="RefSeq" id="XP_075080020.1"/>
    </source>
</evidence>
<dbReference type="RefSeq" id="XP_075080020.1">
    <property type="nucleotide sequence ID" value="XM_075223919.1"/>
</dbReference>
<accession>A0AC58S4Z7</accession>
<name>A0AC58S4Z7_TOBAC</name>
<organism evidence="1 2">
    <name type="scientific">Nicotiana tabacum</name>
    <name type="common">Common tobacco</name>
    <dbReference type="NCBI Taxonomy" id="4097"/>
    <lineage>
        <taxon>Eukaryota</taxon>
        <taxon>Viridiplantae</taxon>
        <taxon>Streptophyta</taxon>
        <taxon>Embryophyta</taxon>
        <taxon>Tracheophyta</taxon>
        <taxon>Spermatophyta</taxon>
        <taxon>Magnoliopsida</taxon>
        <taxon>eudicotyledons</taxon>
        <taxon>Gunneridae</taxon>
        <taxon>Pentapetalae</taxon>
        <taxon>asterids</taxon>
        <taxon>lamiids</taxon>
        <taxon>Solanales</taxon>
        <taxon>Solanaceae</taxon>
        <taxon>Nicotianoideae</taxon>
        <taxon>Nicotianeae</taxon>
        <taxon>Nicotiana</taxon>
    </lineage>
</organism>